<proteinExistence type="predicted"/>
<feature type="region of interest" description="Disordered" evidence="1">
    <location>
        <begin position="1"/>
        <end position="45"/>
    </location>
</feature>
<dbReference type="EMBL" id="JAJJMB010012492">
    <property type="protein sequence ID" value="KAI3876554.1"/>
    <property type="molecule type" value="Genomic_DNA"/>
</dbReference>
<dbReference type="Proteomes" id="UP001202328">
    <property type="component" value="Unassembled WGS sequence"/>
</dbReference>
<reference evidence="2" key="1">
    <citation type="submission" date="2022-04" db="EMBL/GenBank/DDBJ databases">
        <title>A functionally conserved STORR gene fusion in Papaver species that diverged 16.8 million years ago.</title>
        <authorList>
            <person name="Catania T."/>
        </authorList>
    </citation>
    <scope>NUCLEOTIDE SEQUENCE</scope>
    <source>
        <strain evidence="2">S-188037</strain>
    </source>
</reference>
<gene>
    <name evidence="2" type="ORF">MKW98_015937</name>
</gene>
<sequence>MAAYEKRETQAIDPTYNFHPDSIETVGYGGDREDFPEERSREKHSGISKMITSMAKGIARLCKGSEQNGSLTSTTTPRRVSFSLNHEQEVDIVQS</sequence>
<comment type="caution">
    <text evidence="2">The sequence shown here is derived from an EMBL/GenBank/DDBJ whole genome shotgun (WGS) entry which is preliminary data.</text>
</comment>
<evidence type="ECO:0000313" key="2">
    <source>
        <dbReference type="EMBL" id="KAI3876554.1"/>
    </source>
</evidence>
<accession>A0AAD4SA58</accession>
<organism evidence="2 3">
    <name type="scientific">Papaver atlanticum</name>
    <dbReference type="NCBI Taxonomy" id="357466"/>
    <lineage>
        <taxon>Eukaryota</taxon>
        <taxon>Viridiplantae</taxon>
        <taxon>Streptophyta</taxon>
        <taxon>Embryophyta</taxon>
        <taxon>Tracheophyta</taxon>
        <taxon>Spermatophyta</taxon>
        <taxon>Magnoliopsida</taxon>
        <taxon>Ranunculales</taxon>
        <taxon>Papaveraceae</taxon>
        <taxon>Papaveroideae</taxon>
        <taxon>Papaver</taxon>
    </lineage>
</organism>
<protein>
    <submittedName>
        <fullName evidence="2">Uncharacterized protein</fullName>
    </submittedName>
</protein>
<feature type="compositionally biased region" description="Basic and acidic residues" evidence="1">
    <location>
        <begin position="1"/>
        <end position="10"/>
    </location>
</feature>
<keyword evidence="3" id="KW-1185">Reference proteome</keyword>
<evidence type="ECO:0000256" key="1">
    <source>
        <dbReference type="SAM" id="MobiDB-lite"/>
    </source>
</evidence>
<name>A0AAD4SA58_9MAGN</name>
<dbReference type="AlphaFoldDB" id="A0AAD4SA58"/>
<evidence type="ECO:0000313" key="3">
    <source>
        <dbReference type="Proteomes" id="UP001202328"/>
    </source>
</evidence>
<feature type="compositionally biased region" description="Basic and acidic residues" evidence="1">
    <location>
        <begin position="30"/>
        <end position="45"/>
    </location>
</feature>